<dbReference type="GeneID" id="303167581"/>
<sequence length="53" mass="5790">MSLETDALAFQQRSPNESVSAFACRYPGQYGEAAAVLRAVRKAEREKAEGEEA</sequence>
<protein>
    <submittedName>
        <fullName evidence="1">Uncharacterized protein</fullName>
    </submittedName>
</protein>
<comment type="caution">
    <text evidence="1">The sequence shown here is derived from an EMBL/GenBank/DDBJ whole genome shotgun (WGS) entry which is preliminary data.</text>
</comment>
<dbReference type="EMBL" id="JAWXXT010000002">
    <property type="protein sequence ID" value="MDX5979593.1"/>
    <property type="molecule type" value="Genomic_DNA"/>
</dbReference>
<evidence type="ECO:0000313" key="1">
    <source>
        <dbReference type="EMBL" id="MDX5979593.1"/>
    </source>
</evidence>
<proteinExistence type="predicted"/>
<dbReference type="RefSeq" id="WP_198349995.1">
    <property type="nucleotide sequence ID" value="NZ_JABASV010000012.1"/>
</dbReference>
<accession>A0AAJ2RW68</accession>
<name>A0AAJ2RW68_9GAMM</name>
<dbReference type="AlphaFoldDB" id="A0AAJ2RW68"/>
<reference evidence="1" key="1">
    <citation type="submission" date="2023-11" db="EMBL/GenBank/DDBJ databases">
        <title>MicrobeMod: A computational toolkit for identifying prokaryotic methylation and restriction-modification with nanopore sequencing.</title>
        <authorList>
            <person name="Crits-Christoph A."/>
            <person name="Kang S.C."/>
            <person name="Lee H."/>
            <person name="Ostrov N."/>
        </authorList>
    </citation>
    <scope>NUCLEOTIDE SEQUENCE</scope>
    <source>
        <strain evidence="1">ATCC BAA-953</strain>
    </source>
</reference>
<gene>
    <name evidence="1" type="ORF">SIL78_18760</name>
</gene>
<dbReference type="Proteomes" id="UP001276761">
    <property type="component" value="Unassembled WGS sequence"/>
</dbReference>
<evidence type="ECO:0000313" key="2">
    <source>
        <dbReference type="Proteomes" id="UP001276761"/>
    </source>
</evidence>
<organism evidence="1 2">
    <name type="scientific">Vreelandella alkaliphila</name>
    <dbReference type="NCBI Taxonomy" id="272774"/>
    <lineage>
        <taxon>Bacteria</taxon>
        <taxon>Pseudomonadati</taxon>
        <taxon>Pseudomonadota</taxon>
        <taxon>Gammaproteobacteria</taxon>
        <taxon>Oceanospirillales</taxon>
        <taxon>Halomonadaceae</taxon>
        <taxon>Vreelandella</taxon>
    </lineage>
</organism>